<sequence>MPGASWNNRAFCFMDHTISDRSCTRRGTGRRQAVLKWPISAHTDRSHKLVLPAECPDKKFVLIVGDSHLCAIVDGFVKMPEGPLSFGVINNLTASKMPCQAGVEFGLYLDAVRRCLYSTFLHVLPLRRISRNFIAKSSIVWQQGLAEASVVEVLKASPSSDVKEDFPDRLGRNVEAITMIYDVEGLGLKHLWKPAIETYGEILQMFENNYPEGLKRLFVIKAPKLFPVAFNLIKHFLSENTRHKINILGANWQEVLLKHIDAEELPMIYGGKLTDPDGDPRCRTRIHHVGPVLPSYYVRDHVKVDYEQCLNVSRGSSQQLDYEILFPGCVLRWQFSSEGADIGFGVFLKNKRGEWKKAGQMQEVVPNQRYNSHLVPEDGSLTCERPGV</sequence>
<dbReference type="PANTHER" id="PTHR23324:SF83">
    <property type="entry name" value="SEC14-LIKE PROTEIN 2"/>
    <property type="match status" value="1"/>
</dbReference>
<evidence type="ECO:0000259" key="1">
    <source>
        <dbReference type="PROSITE" id="PS50191"/>
    </source>
</evidence>
<protein>
    <recommendedName>
        <fullName evidence="1">CRAL-TRIO domain-containing protein</fullName>
    </recommendedName>
</protein>
<accession>A0A9N7YP76</accession>
<dbReference type="SMART" id="SM00516">
    <property type="entry name" value="SEC14"/>
    <property type="match status" value="1"/>
</dbReference>
<dbReference type="Proteomes" id="UP001153269">
    <property type="component" value="Unassembled WGS sequence"/>
</dbReference>
<dbReference type="PROSITE" id="PS50191">
    <property type="entry name" value="CRAL_TRIO"/>
    <property type="match status" value="1"/>
</dbReference>
<dbReference type="InterPro" id="IPR036598">
    <property type="entry name" value="GOLD_dom_sf"/>
</dbReference>
<dbReference type="InterPro" id="IPR001251">
    <property type="entry name" value="CRAL-TRIO_dom"/>
</dbReference>
<gene>
    <name evidence="2" type="ORF">PLEPLA_LOCUS20884</name>
</gene>
<dbReference type="SUPFAM" id="SSF52087">
    <property type="entry name" value="CRAL/TRIO domain"/>
    <property type="match status" value="1"/>
</dbReference>
<dbReference type="PANTHER" id="PTHR23324">
    <property type="entry name" value="SEC14 RELATED PROTEIN"/>
    <property type="match status" value="1"/>
</dbReference>
<dbReference type="InterPro" id="IPR036865">
    <property type="entry name" value="CRAL-TRIO_dom_sf"/>
</dbReference>
<organism evidence="2 3">
    <name type="scientific">Pleuronectes platessa</name>
    <name type="common">European plaice</name>
    <dbReference type="NCBI Taxonomy" id="8262"/>
    <lineage>
        <taxon>Eukaryota</taxon>
        <taxon>Metazoa</taxon>
        <taxon>Chordata</taxon>
        <taxon>Craniata</taxon>
        <taxon>Vertebrata</taxon>
        <taxon>Euteleostomi</taxon>
        <taxon>Actinopterygii</taxon>
        <taxon>Neopterygii</taxon>
        <taxon>Teleostei</taxon>
        <taxon>Neoteleostei</taxon>
        <taxon>Acanthomorphata</taxon>
        <taxon>Carangaria</taxon>
        <taxon>Pleuronectiformes</taxon>
        <taxon>Pleuronectoidei</taxon>
        <taxon>Pleuronectidae</taxon>
        <taxon>Pleuronectes</taxon>
    </lineage>
</organism>
<dbReference type="GO" id="GO:0005737">
    <property type="term" value="C:cytoplasm"/>
    <property type="evidence" value="ECO:0007669"/>
    <property type="project" value="TreeGrafter"/>
</dbReference>
<proteinExistence type="predicted"/>
<comment type="caution">
    <text evidence="2">The sequence shown here is derived from an EMBL/GenBank/DDBJ whole genome shotgun (WGS) entry which is preliminary data.</text>
</comment>
<evidence type="ECO:0000313" key="3">
    <source>
        <dbReference type="Proteomes" id="UP001153269"/>
    </source>
</evidence>
<feature type="domain" description="CRAL-TRIO" evidence="1">
    <location>
        <begin position="162"/>
        <end position="277"/>
    </location>
</feature>
<keyword evidence="3" id="KW-1185">Reference proteome</keyword>
<name>A0A9N7YP76_PLEPL</name>
<dbReference type="Gene3D" id="3.40.525.10">
    <property type="entry name" value="CRAL-TRIO lipid binding domain"/>
    <property type="match status" value="1"/>
</dbReference>
<dbReference type="EMBL" id="CADEAL010001479">
    <property type="protein sequence ID" value="CAB1432798.1"/>
    <property type="molecule type" value="Genomic_DNA"/>
</dbReference>
<evidence type="ECO:0000313" key="2">
    <source>
        <dbReference type="EMBL" id="CAB1432798.1"/>
    </source>
</evidence>
<dbReference type="Pfam" id="PF00650">
    <property type="entry name" value="CRAL_TRIO"/>
    <property type="match status" value="1"/>
</dbReference>
<reference evidence="2" key="1">
    <citation type="submission" date="2020-03" db="EMBL/GenBank/DDBJ databases">
        <authorList>
            <person name="Weist P."/>
        </authorList>
    </citation>
    <scope>NUCLEOTIDE SEQUENCE</scope>
</reference>
<dbReference type="SUPFAM" id="SSF101576">
    <property type="entry name" value="Supernatant protein factor (SPF), C-terminal domain"/>
    <property type="match status" value="1"/>
</dbReference>
<dbReference type="CDD" id="cd00170">
    <property type="entry name" value="SEC14"/>
    <property type="match status" value="1"/>
</dbReference>
<dbReference type="InterPro" id="IPR051064">
    <property type="entry name" value="SEC14/CRAL-TRIO_domain"/>
</dbReference>
<dbReference type="AlphaFoldDB" id="A0A9N7YP76"/>
<feature type="non-terminal residue" evidence="2">
    <location>
        <position position="1"/>
    </location>
</feature>
<dbReference type="Gene3D" id="2.60.120.680">
    <property type="entry name" value="GOLD domain"/>
    <property type="match status" value="1"/>
</dbReference>